<dbReference type="PROSITE" id="PS51186">
    <property type="entry name" value="GNAT"/>
    <property type="match status" value="1"/>
</dbReference>
<dbReference type="EMBL" id="CP104965">
    <property type="protein sequence ID" value="UXN71192.1"/>
    <property type="molecule type" value="Genomic_DNA"/>
</dbReference>
<dbReference type="PANTHER" id="PTHR39173">
    <property type="entry name" value="ACETYLTRANSFERASE"/>
    <property type="match status" value="1"/>
</dbReference>
<dbReference type="PANTHER" id="PTHR39173:SF1">
    <property type="entry name" value="ACETYLTRANSFERASE"/>
    <property type="match status" value="1"/>
</dbReference>
<reference evidence="2 3" key="1">
    <citation type="submission" date="2022-09" db="EMBL/GenBank/DDBJ databases">
        <title>Interaction between co-microsymbionts with complementary sets of symbiotic genes in legume-rhizobium systems.</title>
        <authorList>
            <person name="Safronova V."/>
            <person name="Sazanova A."/>
            <person name="Afonin A."/>
            <person name="Chirak E."/>
        </authorList>
    </citation>
    <scope>NUCLEOTIDE SEQUENCE [LARGE SCALE GENOMIC DNA]</scope>
    <source>
        <strain evidence="2 3">A18/4-1</strain>
    </source>
</reference>
<dbReference type="InterPro" id="IPR000182">
    <property type="entry name" value="GNAT_dom"/>
</dbReference>
<dbReference type="GO" id="GO:0016746">
    <property type="term" value="F:acyltransferase activity"/>
    <property type="evidence" value="ECO:0007669"/>
    <property type="project" value="UniProtKB-KW"/>
</dbReference>
<keyword evidence="2" id="KW-0808">Transferase</keyword>
<keyword evidence="2" id="KW-0012">Acyltransferase</keyword>
<sequence length="165" mass="17904">MRLRPVALGDEAAVRAATRELAEEGFTFALGLDAASSFADYVARLDARRHGRGLTAGAVPETFLLAEVDGQIVGRLSLRHALNDQLRTNGGHIGFGILRSHRRRGHASEILRQALILARDLGIERVLLTCNESNASSRRVIESQGGVFGGHSPTDPAKRLYWIAL</sequence>
<dbReference type="Proteomes" id="UP001061862">
    <property type="component" value="Chromosome"/>
</dbReference>
<dbReference type="Pfam" id="PF00583">
    <property type="entry name" value="Acetyltransf_1"/>
    <property type="match status" value="1"/>
</dbReference>
<gene>
    <name evidence="2" type="ORF">N8A98_08435</name>
</gene>
<evidence type="ECO:0000259" key="1">
    <source>
        <dbReference type="PROSITE" id="PS51186"/>
    </source>
</evidence>
<dbReference type="RefSeq" id="WP_262170622.1">
    <property type="nucleotide sequence ID" value="NZ_CP104965.1"/>
</dbReference>
<organism evidence="2 3">
    <name type="scientific">Devosia neptuniae</name>
    <dbReference type="NCBI Taxonomy" id="191302"/>
    <lineage>
        <taxon>Bacteria</taxon>
        <taxon>Pseudomonadati</taxon>
        <taxon>Pseudomonadota</taxon>
        <taxon>Alphaproteobacteria</taxon>
        <taxon>Hyphomicrobiales</taxon>
        <taxon>Devosiaceae</taxon>
        <taxon>Devosia</taxon>
    </lineage>
</organism>
<feature type="domain" description="N-acetyltransferase" evidence="1">
    <location>
        <begin position="1"/>
        <end position="165"/>
    </location>
</feature>
<evidence type="ECO:0000313" key="2">
    <source>
        <dbReference type="EMBL" id="UXN71192.1"/>
    </source>
</evidence>
<dbReference type="InterPro" id="IPR016181">
    <property type="entry name" value="Acyl_CoA_acyltransferase"/>
</dbReference>
<keyword evidence="3" id="KW-1185">Reference proteome</keyword>
<accession>A0ABY6CGG1</accession>
<dbReference type="Gene3D" id="3.40.630.30">
    <property type="match status" value="1"/>
</dbReference>
<name>A0ABY6CGG1_9HYPH</name>
<dbReference type="EC" id="2.3.1.-" evidence="2"/>
<evidence type="ECO:0000313" key="3">
    <source>
        <dbReference type="Proteomes" id="UP001061862"/>
    </source>
</evidence>
<proteinExistence type="predicted"/>
<protein>
    <submittedName>
        <fullName evidence="2">GNAT family N-acetyltransferase</fullName>
        <ecNumber evidence="2">2.3.1.-</ecNumber>
    </submittedName>
</protein>
<dbReference type="SUPFAM" id="SSF55729">
    <property type="entry name" value="Acyl-CoA N-acyltransferases (Nat)"/>
    <property type="match status" value="1"/>
</dbReference>
<dbReference type="CDD" id="cd04301">
    <property type="entry name" value="NAT_SF"/>
    <property type="match status" value="1"/>
</dbReference>